<sequence length="526" mass="60139">MKLLRFKLPSDVNVASVVMGITTFIHAMVMDGFVNNLSLIDTFIQNNFDATHTERNILQYLLNGIYLFMCPLTAYYVKKYNFNTIIVVGGLISLLGFFISAITSEIVITIFSMGVLISIGYGLLYMASFVCIIKKFHESRSLVIGIVTCGSGCGGFIMSPLIHYWLTNYDWKGTMYFFCIISILFIFSSLLMVHPDLLKFQFMRLKIDGKLFYRKMEYSPIRKVFAKSKSYKTSIVQIDTPSKLIEEKASDMHIDSGISNCSTLSVVSIDNEKPIEKLYNTTKPNVGKTEIVEEWIETTANHTSIEIDKNYEKNVEIVKINIPENFETQKPIVENNVNKTELINEVDRNASFDSQTALLSKKDTKKSNPFKSRIFNWYKLKLPRKPTRTNVCNKYMVNVHSIFKKIFCTLWKVFSLNLIYDPSMLLFGFVNLIASISIISPLMNINHFIVKTGYHEHAILKYVVVFGIGNTCGRMMSGLLTYKFPKIAISMFGFGLIFGGIFTVAIQYFTQIYILYIYGFVFGFSF</sequence>
<keyword evidence="1" id="KW-0472">Membrane</keyword>
<dbReference type="AlphaFoldDB" id="A0A177ART6"/>
<feature type="transmembrane region" description="Helical" evidence="1">
    <location>
        <begin position="462"/>
        <end position="482"/>
    </location>
</feature>
<dbReference type="InterPro" id="IPR036259">
    <property type="entry name" value="MFS_trans_sf"/>
</dbReference>
<feature type="non-terminal residue" evidence="2">
    <location>
        <position position="526"/>
    </location>
</feature>
<dbReference type="InterPro" id="IPR050327">
    <property type="entry name" value="Proton-linked_MCT"/>
</dbReference>
<dbReference type="PANTHER" id="PTHR11360:SF284">
    <property type="entry name" value="EG:103B4.3 PROTEIN-RELATED"/>
    <property type="match status" value="1"/>
</dbReference>
<feature type="transmembrane region" description="Helical" evidence="1">
    <location>
        <begin position="142"/>
        <end position="162"/>
    </location>
</feature>
<dbReference type="Proteomes" id="UP000078046">
    <property type="component" value="Unassembled WGS sequence"/>
</dbReference>
<feature type="transmembrane region" description="Helical" evidence="1">
    <location>
        <begin position="108"/>
        <end position="130"/>
    </location>
</feature>
<evidence type="ECO:0000256" key="1">
    <source>
        <dbReference type="SAM" id="Phobius"/>
    </source>
</evidence>
<feature type="transmembrane region" description="Helical" evidence="1">
    <location>
        <begin position="494"/>
        <end position="518"/>
    </location>
</feature>
<dbReference type="InterPro" id="IPR011701">
    <property type="entry name" value="MFS"/>
</dbReference>
<dbReference type="GO" id="GO:0022857">
    <property type="term" value="F:transmembrane transporter activity"/>
    <property type="evidence" value="ECO:0007669"/>
    <property type="project" value="InterPro"/>
</dbReference>
<keyword evidence="3" id="KW-1185">Reference proteome</keyword>
<feature type="transmembrane region" description="Helical" evidence="1">
    <location>
        <begin position="424"/>
        <end position="442"/>
    </location>
</feature>
<evidence type="ECO:0000313" key="2">
    <source>
        <dbReference type="EMBL" id="OAF63954.1"/>
    </source>
</evidence>
<dbReference type="SUPFAM" id="SSF103473">
    <property type="entry name" value="MFS general substrate transporter"/>
    <property type="match status" value="1"/>
</dbReference>
<evidence type="ECO:0008006" key="4">
    <source>
        <dbReference type="Google" id="ProtNLM"/>
    </source>
</evidence>
<gene>
    <name evidence="2" type="ORF">A3Q56_08345</name>
</gene>
<evidence type="ECO:0000313" key="3">
    <source>
        <dbReference type="Proteomes" id="UP000078046"/>
    </source>
</evidence>
<organism evidence="2 3">
    <name type="scientific">Intoshia linei</name>
    <dbReference type="NCBI Taxonomy" id="1819745"/>
    <lineage>
        <taxon>Eukaryota</taxon>
        <taxon>Metazoa</taxon>
        <taxon>Spiralia</taxon>
        <taxon>Lophotrochozoa</taxon>
        <taxon>Mesozoa</taxon>
        <taxon>Orthonectida</taxon>
        <taxon>Rhopaluridae</taxon>
        <taxon>Intoshia</taxon>
    </lineage>
</organism>
<protein>
    <recommendedName>
        <fullName evidence="4">Major facilitator superfamily (MFS) profile domain-containing protein</fullName>
    </recommendedName>
</protein>
<name>A0A177ART6_9BILA</name>
<feature type="transmembrane region" description="Helical" evidence="1">
    <location>
        <begin position="12"/>
        <end position="29"/>
    </location>
</feature>
<dbReference type="Gene3D" id="1.20.1250.20">
    <property type="entry name" value="MFS general substrate transporter like domains"/>
    <property type="match status" value="1"/>
</dbReference>
<feature type="transmembrane region" description="Helical" evidence="1">
    <location>
        <begin position="57"/>
        <end position="77"/>
    </location>
</feature>
<keyword evidence="1" id="KW-1133">Transmembrane helix</keyword>
<feature type="transmembrane region" description="Helical" evidence="1">
    <location>
        <begin position="174"/>
        <end position="193"/>
    </location>
</feature>
<reference evidence="2 3" key="1">
    <citation type="submission" date="2016-04" db="EMBL/GenBank/DDBJ databases">
        <title>The genome of Intoshia linei affirms orthonectids as highly simplified spiralians.</title>
        <authorList>
            <person name="Mikhailov K.V."/>
            <person name="Slusarev G.S."/>
            <person name="Nikitin M.A."/>
            <person name="Logacheva M.D."/>
            <person name="Penin A."/>
            <person name="Aleoshin V."/>
            <person name="Panchin Y.V."/>
        </authorList>
    </citation>
    <scope>NUCLEOTIDE SEQUENCE [LARGE SCALE GENOMIC DNA]</scope>
    <source>
        <strain evidence="2">Intl2013</strain>
        <tissue evidence="2">Whole animal</tissue>
    </source>
</reference>
<dbReference type="EMBL" id="LWCA01002303">
    <property type="protein sequence ID" value="OAF63954.1"/>
    <property type="molecule type" value="Genomic_DNA"/>
</dbReference>
<dbReference type="Pfam" id="PF07690">
    <property type="entry name" value="MFS_1"/>
    <property type="match status" value="1"/>
</dbReference>
<keyword evidence="1" id="KW-0812">Transmembrane</keyword>
<feature type="transmembrane region" description="Helical" evidence="1">
    <location>
        <begin position="84"/>
        <end position="102"/>
    </location>
</feature>
<proteinExistence type="predicted"/>
<accession>A0A177ART6</accession>
<comment type="caution">
    <text evidence="2">The sequence shown here is derived from an EMBL/GenBank/DDBJ whole genome shotgun (WGS) entry which is preliminary data.</text>
</comment>
<dbReference type="PANTHER" id="PTHR11360">
    <property type="entry name" value="MONOCARBOXYLATE TRANSPORTER"/>
    <property type="match status" value="1"/>
</dbReference>
<dbReference type="OrthoDB" id="6509908at2759"/>